<evidence type="ECO:0000259" key="9">
    <source>
        <dbReference type="Pfam" id="PF20238"/>
    </source>
</evidence>
<keyword evidence="4 8" id="KW-0732">Signal</keyword>
<dbReference type="AlphaFoldDB" id="A0A7C8M7Z7"/>
<evidence type="ECO:0000256" key="3">
    <source>
        <dbReference type="ARBA" id="ARBA00022622"/>
    </source>
</evidence>
<dbReference type="Pfam" id="PF20238">
    <property type="entry name" value="BIM1-like_dom"/>
    <property type="match status" value="1"/>
</dbReference>
<name>A0A7C8M7Z7_9PLEO</name>
<evidence type="ECO:0000256" key="5">
    <source>
        <dbReference type="ARBA" id="ARBA00023136"/>
    </source>
</evidence>
<accession>A0A7C8M7Z7</accession>
<dbReference type="GO" id="GO:0005886">
    <property type="term" value="C:plasma membrane"/>
    <property type="evidence" value="ECO:0007669"/>
    <property type="project" value="UniProtKB-SubCell"/>
</dbReference>
<organism evidence="10 11">
    <name type="scientific">Massariosphaeria phaeospora</name>
    <dbReference type="NCBI Taxonomy" id="100035"/>
    <lineage>
        <taxon>Eukaryota</taxon>
        <taxon>Fungi</taxon>
        <taxon>Dikarya</taxon>
        <taxon>Ascomycota</taxon>
        <taxon>Pezizomycotina</taxon>
        <taxon>Dothideomycetes</taxon>
        <taxon>Pleosporomycetidae</taxon>
        <taxon>Pleosporales</taxon>
        <taxon>Pleosporales incertae sedis</taxon>
        <taxon>Massariosphaeria</taxon>
    </lineage>
</organism>
<dbReference type="Proteomes" id="UP000481861">
    <property type="component" value="Unassembled WGS sequence"/>
</dbReference>
<dbReference type="OrthoDB" id="5333578at2759"/>
<dbReference type="CDD" id="cd21176">
    <property type="entry name" value="LPMO_auxiliary-like"/>
    <property type="match status" value="1"/>
</dbReference>
<feature type="domain" description="Copper acquisition factor BIM1-like" evidence="9">
    <location>
        <begin position="17"/>
        <end position="173"/>
    </location>
</feature>
<dbReference type="PANTHER" id="PTHR34992:SF2">
    <property type="entry name" value="COPPER ACQUISITION FACTOR BIM1-LIKE DOMAIN-CONTAINING PROTEIN"/>
    <property type="match status" value="1"/>
</dbReference>
<gene>
    <name evidence="10" type="ORF">BDV95DRAFT_575348</name>
</gene>
<sequence>MAFSTVFTLASLLSLTSAHFKVLNPQWRGDSLTLPDASQWTFPCANVSETPANNRTLWPLTGGSVRINGTHEWALTYVNLGLGTNVSAFNISLVDGFNQTGAGIFCLKEAGKAALEEGFKTAGLSMEDVEGMQASVQIIQISHSGASLYNCADITFNATAALLSDDECANSTGVSGVAIQNADTPSTTGEPASTESKGAATVLKPAIRSGMLAALLAWGLL</sequence>
<evidence type="ECO:0000256" key="4">
    <source>
        <dbReference type="ARBA" id="ARBA00022729"/>
    </source>
</evidence>
<dbReference type="InterPro" id="IPR046936">
    <property type="entry name" value="BIM1-like"/>
</dbReference>
<dbReference type="GO" id="GO:0098552">
    <property type="term" value="C:side of membrane"/>
    <property type="evidence" value="ECO:0007669"/>
    <property type="project" value="UniProtKB-KW"/>
</dbReference>
<keyword evidence="5" id="KW-0472">Membrane</keyword>
<keyword evidence="3" id="KW-0336">GPI-anchor</keyword>
<keyword evidence="2" id="KW-1003">Cell membrane</keyword>
<keyword evidence="7" id="KW-0449">Lipoprotein</keyword>
<keyword evidence="6" id="KW-0325">Glycoprotein</keyword>
<evidence type="ECO:0000256" key="1">
    <source>
        <dbReference type="ARBA" id="ARBA00004609"/>
    </source>
</evidence>
<keyword evidence="11" id="KW-1185">Reference proteome</keyword>
<evidence type="ECO:0000256" key="8">
    <source>
        <dbReference type="SAM" id="SignalP"/>
    </source>
</evidence>
<evidence type="ECO:0000313" key="10">
    <source>
        <dbReference type="EMBL" id="KAF2870241.1"/>
    </source>
</evidence>
<evidence type="ECO:0000256" key="2">
    <source>
        <dbReference type="ARBA" id="ARBA00022475"/>
    </source>
</evidence>
<evidence type="ECO:0000256" key="6">
    <source>
        <dbReference type="ARBA" id="ARBA00023180"/>
    </source>
</evidence>
<feature type="chain" id="PRO_5028947104" description="Copper acquisition factor BIM1-like domain-containing protein" evidence="8">
    <location>
        <begin position="19"/>
        <end position="221"/>
    </location>
</feature>
<comment type="caution">
    <text evidence="10">The sequence shown here is derived from an EMBL/GenBank/DDBJ whole genome shotgun (WGS) entry which is preliminary data.</text>
</comment>
<proteinExistence type="predicted"/>
<feature type="signal peptide" evidence="8">
    <location>
        <begin position="1"/>
        <end position="18"/>
    </location>
</feature>
<evidence type="ECO:0000256" key="7">
    <source>
        <dbReference type="ARBA" id="ARBA00023288"/>
    </source>
</evidence>
<protein>
    <recommendedName>
        <fullName evidence="9">Copper acquisition factor BIM1-like domain-containing protein</fullName>
    </recommendedName>
</protein>
<dbReference type="InterPro" id="IPR046530">
    <property type="entry name" value="BIM1-like_dom"/>
</dbReference>
<dbReference type="EMBL" id="JAADJZ010000014">
    <property type="protein sequence ID" value="KAF2870241.1"/>
    <property type="molecule type" value="Genomic_DNA"/>
</dbReference>
<reference evidence="10 11" key="1">
    <citation type="submission" date="2020-01" db="EMBL/GenBank/DDBJ databases">
        <authorList>
            <consortium name="DOE Joint Genome Institute"/>
            <person name="Haridas S."/>
            <person name="Albert R."/>
            <person name="Binder M."/>
            <person name="Bloem J."/>
            <person name="Labutti K."/>
            <person name="Salamov A."/>
            <person name="Andreopoulos B."/>
            <person name="Baker S.E."/>
            <person name="Barry K."/>
            <person name="Bills G."/>
            <person name="Bluhm B.H."/>
            <person name="Cannon C."/>
            <person name="Castanera R."/>
            <person name="Culley D.E."/>
            <person name="Daum C."/>
            <person name="Ezra D."/>
            <person name="Gonzalez J.B."/>
            <person name="Henrissat B."/>
            <person name="Kuo A."/>
            <person name="Liang C."/>
            <person name="Lipzen A."/>
            <person name="Lutzoni F."/>
            <person name="Magnuson J."/>
            <person name="Mondo S."/>
            <person name="Nolan M."/>
            <person name="Ohm R."/>
            <person name="Pangilinan J."/>
            <person name="Park H.-J.H."/>
            <person name="Ramirez L."/>
            <person name="Alfaro M."/>
            <person name="Sun H."/>
            <person name="Tritt A."/>
            <person name="Yoshinaga Y."/>
            <person name="Zwiers L.-H.L."/>
            <person name="Turgeon B.G."/>
            <person name="Goodwin S.B."/>
            <person name="Spatafora J.W."/>
            <person name="Crous P.W."/>
            <person name="Grigoriev I.V."/>
        </authorList>
    </citation>
    <scope>NUCLEOTIDE SEQUENCE [LARGE SCALE GENOMIC DNA]</scope>
    <source>
        <strain evidence="10 11">CBS 611.86</strain>
    </source>
</reference>
<dbReference type="PANTHER" id="PTHR34992">
    <property type="entry name" value="HYPHAL ANASTAMOSIS-7 PROTEIN"/>
    <property type="match status" value="1"/>
</dbReference>
<comment type="subcellular location">
    <subcellularLocation>
        <location evidence="1">Cell membrane</location>
        <topology evidence="1">Lipid-anchor</topology>
        <topology evidence="1">GPI-anchor</topology>
    </subcellularLocation>
</comment>
<evidence type="ECO:0000313" key="11">
    <source>
        <dbReference type="Proteomes" id="UP000481861"/>
    </source>
</evidence>